<evidence type="ECO:0000313" key="1">
    <source>
        <dbReference type="EMBL" id="CAM77631.1"/>
    </source>
</evidence>
<protein>
    <submittedName>
        <fullName evidence="1">Periplasmic binding protein-related protein</fullName>
    </submittedName>
</protein>
<reference evidence="1" key="1">
    <citation type="journal article" date="2007" name="J. Bacteriol.">
        <title>Comparative genome analysis of four magnetotactic bacteria reveals a complex set of group-specific genes implicated in magnetosome biomineralization and function.</title>
        <authorList>
            <person name="Richter M."/>
            <person name="Kube M."/>
            <person name="Bazylinski D.A."/>
            <person name="Lombardot T."/>
            <person name="Gloeckner F.O."/>
            <person name="Reinhardt R."/>
            <person name="Schueler D."/>
        </authorList>
    </citation>
    <scope>NUCLEOTIDE SEQUENCE</scope>
    <source>
        <strain evidence="1">MSR-1</strain>
    </source>
</reference>
<accession>A4U424</accession>
<sequence length="153" mass="16850">MLGSFFRWSSWVLVTLVLLLSSASVRAEPRTLSFGVVPQAAASRMAEQWVPFLNEVGQRAGVKFIFRTPKDIPAFEAELGAGAYDFAYMNPYHYSVFHQHTGYLAFAKEKDRRLVGIVVVRQDAPYQSINDLADKPVIFPAPAAFAGSIPGPG</sequence>
<dbReference type="AlphaFoldDB" id="A4U424"/>
<dbReference type="PANTHER" id="PTHR35841:SF1">
    <property type="entry name" value="PHOSPHONATES-BINDING PERIPLASMIC PROTEIN"/>
    <property type="match status" value="1"/>
</dbReference>
<dbReference type="Pfam" id="PF12974">
    <property type="entry name" value="Phosphonate-bd"/>
    <property type="match status" value="1"/>
</dbReference>
<organism evidence="1">
    <name type="scientific">Magnetospirillum gryphiswaldense</name>
    <dbReference type="NCBI Taxonomy" id="55518"/>
    <lineage>
        <taxon>Bacteria</taxon>
        <taxon>Pseudomonadati</taxon>
        <taxon>Pseudomonadota</taxon>
        <taxon>Alphaproteobacteria</taxon>
        <taxon>Rhodospirillales</taxon>
        <taxon>Rhodospirillaceae</taxon>
        <taxon>Magnetospirillum</taxon>
    </lineage>
</organism>
<dbReference type="Gene3D" id="3.40.190.10">
    <property type="entry name" value="Periplasmic binding protein-like II"/>
    <property type="match status" value="1"/>
</dbReference>
<gene>
    <name evidence="1" type="ORF">MGR_2052</name>
</gene>
<dbReference type="SUPFAM" id="SSF53850">
    <property type="entry name" value="Periplasmic binding protein-like II"/>
    <property type="match status" value="1"/>
</dbReference>
<proteinExistence type="predicted"/>
<name>A4U424_9PROT</name>
<dbReference type="EMBL" id="CU459003">
    <property type="protein sequence ID" value="CAM77631.1"/>
    <property type="molecule type" value="Genomic_DNA"/>
</dbReference>
<dbReference type="PANTHER" id="PTHR35841">
    <property type="entry name" value="PHOSPHONATES-BINDING PERIPLASMIC PROTEIN"/>
    <property type="match status" value="1"/>
</dbReference>